<comment type="caution">
    <text evidence="1">The sequence shown here is derived from an EMBL/GenBank/DDBJ whole genome shotgun (WGS) entry which is preliminary data.</text>
</comment>
<protein>
    <submittedName>
        <fullName evidence="1">Uncharacterized protein</fullName>
    </submittedName>
</protein>
<dbReference type="AlphaFoldDB" id="A0A9P6AZL8"/>
<dbReference type="EMBL" id="MU128957">
    <property type="protein sequence ID" value="KAF9514739.1"/>
    <property type="molecule type" value="Genomic_DNA"/>
</dbReference>
<organism evidence="1 2">
    <name type="scientific">Hydnum rufescens UP504</name>
    <dbReference type="NCBI Taxonomy" id="1448309"/>
    <lineage>
        <taxon>Eukaryota</taxon>
        <taxon>Fungi</taxon>
        <taxon>Dikarya</taxon>
        <taxon>Basidiomycota</taxon>
        <taxon>Agaricomycotina</taxon>
        <taxon>Agaricomycetes</taxon>
        <taxon>Cantharellales</taxon>
        <taxon>Hydnaceae</taxon>
        <taxon>Hydnum</taxon>
    </lineage>
</organism>
<name>A0A9P6AZL8_9AGAM</name>
<reference evidence="1" key="1">
    <citation type="journal article" date="2020" name="Nat. Commun.">
        <title>Large-scale genome sequencing of mycorrhizal fungi provides insights into the early evolution of symbiotic traits.</title>
        <authorList>
            <person name="Miyauchi S."/>
            <person name="Kiss E."/>
            <person name="Kuo A."/>
            <person name="Drula E."/>
            <person name="Kohler A."/>
            <person name="Sanchez-Garcia M."/>
            <person name="Morin E."/>
            <person name="Andreopoulos B."/>
            <person name="Barry K.W."/>
            <person name="Bonito G."/>
            <person name="Buee M."/>
            <person name="Carver A."/>
            <person name="Chen C."/>
            <person name="Cichocki N."/>
            <person name="Clum A."/>
            <person name="Culley D."/>
            <person name="Crous P.W."/>
            <person name="Fauchery L."/>
            <person name="Girlanda M."/>
            <person name="Hayes R.D."/>
            <person name="Keri Z."/>
            <person name="LaButti K."/>
            <person name="Lipzen A."/>
            <person name="Lombard V."/>
            <person name="Magnuson J."/>
            <person name="Maillard F."/>
            <person name="Murat C."/>
            <person name="Nolan M."/>
            <person name="Ohm R.A."/>
            <person name="Pangilinan J."/>
            <person name="Pereira M.F."/>
            <person name="Perotto S."/>
            <person name="Peter M."/>
            <person name="Pfister S."/>
            <person name="Riley R."/>
            <person name="Sitrit Y."/>
            <person name="Stielow J.B."/>
            <person name="Szollosi G."/>
            <person name="Zifcakova L."/>
            <person name="Stursova M."/>
            <person name="Spatafora J.W."/>
            <person name="Tedersoo L."/>
            <person name="Vaario L.M."/>
            <person name="Yamada A."/>
            <person name="Yan M."/>
            <person name="Wang P."/>
            <person name="Xu J."/>
            <person name="Bruns T."/>
            <person name="Baldrian P."/>
            <person name="Vilgalys R."/>
            <person name="Dunand C."/>
            <person name="Henrissat B."/>
            <person name="Grigoriev I.V."/>
            <person name="Hibbett D."/>
            <person name="Nagy L.G."/>
            <person name="Martin F.M."/>
        </authorList>
    </citation>
    <scope>NUCLEOTIDE SEQUENCE</scope>
    <source>
        <strain evidence="1">UP504</strain>
    </source>
</reference>
<gene>
    <name evidence="1" type="ORF">BS47DRAFT_1484873</name>
</gene>
<evidence type="ECO:0000313" key="2">
    <source>
        <dbReference type="Proteomes" id="UP000886523"/>
    </source>
</evidence>
<keyword evidence="2" id="KW-1185">Reference proteome</keyword>
<proteinExistence type="predicted"/>
<accession>A0A9P6AZL8</accession>
<sequence>MLDEMSSGLLLRVGGEVRRTPNSHQFGSAEALASKEAGLKNRLTACTSGSRSVGKTSCNDYATLSQPRSTEKIFSAKRLQSIISPATQKLAVAHVPLASSLTWSLNSIKPSATWAEAKILSLAEPKVEIAFHNNYSVTHPRLSVSLEQYTTVCRASRLKPHSGPSGNSTIDILALLEIVTLYIHWRLVDDLVIAILTLSL</sequence>
<evidence type="ECO:0000313" key="1">
    <source>
        <dbReference type="EMBL" id="KAF9514739.1"/>
    </source>
</evidence>
<dbReference type="Proteomes" id="UP000886523">
    <property type="component" value="Unassembled WGS sequence"/>
</dbReference>